<gene>
    <name evidence="8" type="primary">secE</name>
    <name evidence="9" type="ORF">B9J98_00840</name>
</gene>
<dbReference type="GO" id="GO:0006605">
    <property type="term" value="P:protein targeting"/>
    <property type="evidence" value="ECO:0007669"/>
    <property type="project" value="UniProtKB-UniRule"/>
</dbReference>
<dbReference type="SUPFAM" id="SSF103456">
    <property type="entry name" value="Preprotein translocase SecE subunit"/>
    <property type="match status" value="1"/>
</dbReference>
<keyword evidence="3 8" id="KW-0653">Protein transport</keyword>
<evidence type="ECO:0000256" key="6">
    <source>
        <dbReference type="ARBA" id="ARBA00023136"/>
    </source>
</evidence>
<dbReference type="InterPro" id="IPR023391">
    <property type="entry name" value="Prot_translocase_SecE_dom_sf"/>
</dbReference>
<keyword evidence="5 8" id="KW-0811">Translocation</keyword>
<keyword evidence="6 8" id="KW-0472">Membrane</keyword>
<dbReference type="AlphaFoldDB" id="A0A2R7YAI3"/>
<dbReference type="GO" id="GO:0065002">
    <property type="term" value="P:intracellular protein transmembrane transport"/>
    <property type="evidence" value="ECO:0007669"/>
    <property type="project" value="UniProtKB-UniRule"/>
</dbReference>
<dbReference type="EMBL" id="NDWU01000001">
    <property type="protein sequence ID" value="PUA34417.1"/>
    <property type="molecule type" value="Genomic_DNA"/>
</dbReference>
<keyword evidence="4 8" id="KW-1133">Transmembrane helix</keyword>
<dbReference type="NCBIfam" id="TIGR00327">
    <property type="entry name" value="secE_euk_arch"/>
    <property type="match status" value="1"/>
</dbReference>
<evidence type="ECO:0000256" key="7">
    <source>
        <dbReference type="ARBA" id="ARBA00037847"/>
    </source>
</evidence>
<dbReference type="Gene3D" id="1.20.5.820">
    <property type="entry name" value="Preprotein translocase SecE subunit"/>
    <property type="match status" value="1"/>
</dbReference>
<evidence type="ECO:0000256" key="1">
    <source>
        <dbReference type="ARBA" id="ARBA00022448"/>
    </source>
</evidence>
<dbReference type="GO" id="GO:0005886">
    <property type="term" value="C:plasma membrane"/>
    <property type="evidence" value="ECO:0007669"/>
    <property type="project" value="UniProtKB-SubCell"/>
</dbReference>
<dbReference type="GO" id="GO:0008320">
    <property type="term" value="F:protein transmembrane transporter activity"/>
    <property type="evidence" value="ECO:0007669"/>
    <property type="project" value="UniProtKB-UniRule"/>
</dbReference>
<dbReference type="GO" id="GO:0012505">
    <property type="term" value="C:endomembrane system"/>
    <property type="evidence" value="ECO:0007669"/>
    <property type="project" value="UniProtKB-SubCell"/>
</dbReference>
<evidence type="ECO:0000256" key="3">
    <source>
        <dbReference type="ARBA" id="ARBA00022927"/>
    </source>
</evidence>
<keyword evidence="1 8" id="KW-0813">Transport</keyword>
<proteinExistence type="inferred from homology"/>
<dbReference type="InterPro" id="IPR001901">
    <property type="entry name" value="Translocase_SecE/Sec61-g"/>
</dbReference>
<accession>A0A2R7YAI3</accession>
<comment type="subcellular location">
    <subcellularLocation>
        <location evidence="8">Cell membrane</location>
        <topology evidence="8">Single-pass membrane protein</topology>
    </subcellularLocation>
    <subcellularLocation>
        <location evidence="7">Endomembrane system</location>
        <topology evidence="7">Single-pass membrane protein</topology>
    </subcellularLocation>
</comment>
<evidence type="ECO:0000256" key="5">
    <source>
        <dbReference type="ARBA" id="ARBA00023010"/>
    </source>
</evidence>
<organism evidence="9 10">
    <name type="scientific">Candidatus Terraquivivens tikiterensis</name>
    <dbReference type="NCBI Taxonomy" id="1980982"/>
    <lineage>
        <taxon>Archaea</taxon>
        <taxon>Nitrososphaerota</taxon>
        <taxon>Candidatus Wolframiiraptoraceae</taxon>
        <taxon>Candidatus Terraquivivens</taxon>
    </lineage>
</organism>
<dbReference type="GO" id="GO:0009306">
    <property type="term" value="P:protein secretion"/>
    <property type="evidence" value="ECO:0007669"/>
    <property type="project" value="UniProtKB-UniRule"/>
</dbReference>
<protein>
    <recommendedName>
        <fullName evidence="8">Protein translocase subunit SecE</fullName>
    </recommendedName>
    <alternativeName>
        <fullName evidence="8">Protein transport protein Sec61 gamma subunit homolog</fullName>
    </alternativeName>
</protein>
<evidence type="ECO:0000313" key="9">
    <source>
        <dbReference type="EMBL" id="PUA34417.1"/>
    </source>
</evidence>
<evidence type="ECO:0000256" key="8">
    <source>
        <dbReference type="HAMAP-Rule" id="MF_00422"/>
    </source>
</evidence>
<evidence type="ECO:0000256" key="4">
    <source>
        <dbReference type="ARBA" id="ARBA00022989"/>
    </source>
</evidence>
<reference evidence="9 10" key="1">
    <citation type="submission" date="2017-04" db="EMBL/GenBank/DDBJ databases">
        <title>Draft Aigarchaeota genome from a New Zealand hot spring.</title>
        <authorList>
            <person name="Reysenbach A.-L."/>
            <person name="Donaho J.A."/>
            <person name="Gerhart J."/>
            <person name="Kelley J.F."/>
            <person name="Kouba K."/>
            <person name="Podar M."/>
            <person name="Stott M."/>
        </authorList>
    </citation>
    <scope>NUCLEOTIDE SEQUENCE [LARGE SCALE GENOMIC DNA]</scope>
    <source>
        <strain evidence="9">NZ13_MG1</strain>
    </source>
</reference>
<dbReference type="InterPro" id="IPR008158">
    <property type="entry name" value="Translocase_Sec61-g"/>
</dbReference>
<sequence length="56" mass="6183">MKLVEFLKSVSMLMKVAKKPSRAEFSVALKITFLGIVVLGTIAFIIRFVALALQTI</sequence>
<dbReference type="Pfam" id="PF00584">
    <property type="entry name" value="SecE"/>
    <property type="match status" value="1"/>
</dbReference>
<evidence type="ECO:0000313" key="10">
    <source>
        <dbReference type="Proteomes" id="UP000244066"/>
    </source>
</evidence>
<keyword evidence="2 8" id="KW-0812">Transmembrane</keyword>
<feature type="transmembrane region" description="Helical" evidence="8">
    <location>
        <begin position="31"/>
        <end position="53"/>
    </location>
</feature>
<comment type="subunit">
    <text evidence="8">Component of the Sec protein translocase complex. Heterotrimer consisting of SecY (alpha), SecG (beta) and SecE (gamma) subunits. The heterotrimers can form oligomers, although 1 heterotrimer is thought to be able to translocate proteins. Interacts with the ribosome. May interact with SecDF, and other proteins may be involved.</text>
</comment>
<keyword evidence="8" id="KW-1003">Cell membrane</keyword>
<comment type="caution">
    <text evidence="9">The sequence shown here is derived from an EMBL/GenBank/DDBJ whole genome shotgun (WGS) entry which is preliminary data.</text>
</comment>
<name>A0A2R7YAI3_9ARCH</name>
<dbReference type="Proteomes" id="UP000244066">
    <property type="component" value="Unassembled WGS sequence"/>
</dbReference>
<comment type="similarity">
    <text evidence="8">Belongs to the SecE/SEC61-gamma family.</text>
</comment>
<evidence type="ECO:0000256" key="2">
    <source>
        <dbReference type="ARBA" id="ARBA00022692"/>
    </source>
</evidence>
<comment type="function">
    <text evidence="8">Essential subunit of the Sec protein translocation channel SecYEG. Clamps together the 2 halves of SecY. May contact the channel plug during translocation.</text>
</comment>
<dbReference type="HAMAP" id="MF_00422">
    <property type="entry name" value="SecE"/>
    <property type="match status" value="1"/>
</dbReference>